<sequence>MLVEPDGVLEKVASGTVWAEGPVWLAESRTLRFSDIPNNRILEFSEDSGELRVHREDVEFTNGRTLDLDGSVLQCSHGRRAVERERDGLVEVVVDRWAGVPFNSPNDVIVKSDGTIWFTDPSYGIRKPDEGHPGELEYGDHFVFRFDPRDGSVTPVVIDVEMPNGLAFSPDESLLYVADSGVAPPNGVRDPNRPGGHSIHCYDVFDGRLCKNGREFVEVNPGLPDGIRVDETGNVWSSSGDSVQVFAPSGERVEQVRVPETVANLCFGGDDGRTLYITATTSLYRIRTTVRDTVAVRRSSAGGR</sequence>
<evidence type="ECO:0000313" key="4">
    <source>
        <dbReference type="EMBL" id="NMH80437.1"/>
    </source>
</evidence>
<gene>
    <name evidence="4" type="ORF">HF577_25545</name>
</gene>
<reference evidence="4 5" key="1">
    <citation type="submission" date="2020-04" db="EMBL/GenBank/DDBJ databases">
        <authorList>
            <person name="Klaysubun C."/>
            <person name="Duangmal K."/>
            <person name="Lipun K."/>
        </authorList>
    </citation>
    <scope>NUCLEOTIDE SEQUENCE [LARGE SCALE GENOMIC DNA]</scope>
    <source>
        <strain evidence="4 5">JCM 11839</strain>
    </source>
</reference>
<dbReference type="PANTHER" id="PTHR47572">
    <property type="entry name" value="LIPOPROTEIN-RELATED"/>
    <property type="match status" value="1"/>
</dbReference>
<organism evidence="4 5">
    <name type="scientific">Pseudonocardia xinjiangensis</name>
    <dbReference type="NCBI Taxonomy" id="75289"/>
    <lineage>
        <taxon>Bacteria</taxon>
        <taxon>Bacillati</taxon>
        <taxon>Actinomycetota</taxon>
        <taxon>Actinomycetes</taxon>
        <taxon>Pseudonocardiales</taxon>
        <taxon>Pseudonocardiaceae</taxon>
        <taxon>Pseudonocardia</taxon>
    </lineage>
</organism>
<dbReference type="InterPro" id="IPR005511">
    <property type="entry name" value="SMP-30"/>
</dbReference>
<comment type="similarity">
    <text evidence="1">Belongs to the SMP-30/CGR1 family.</text>
</comment>
<keyword evidence="5" id="KW-1185">Reference proteome</keyword>
<comment type="caution">
    <text evidence="4">The sequence shown here is derived from an EMBL/GenBank/DDBJ whole genome shotgun (WGS) entry which is preliminary data.</text>
</comment>
<dbReference type="InterPro" id="IPR011042">
    <property type="entry name" value="6-blade_b-propeller_TolB-like"/>
</dbReference>
<evidence type="ECO:0000256" key="2">
    <source>
        <dbReference type="ARBA" id="ARBA00022801"/>
    </source>
</evidence>
<evidence type="ECO:0000313" key="5">
    <source>
        <dbReference type="Proteomes" id="UP001296706"/>
    </source>
</evidence>
<dbReference type="PANTHER" id="PTHR47572:SF4">
    <property type="entry name" value="LACTONASE DRP35"/>
    <property type="match status" value="1"/>
</dbReference>
<evidence type="ECO:0000259" key="3">
    <source>
        <dbReference type="Pfam" id="PF08450"/>
    </source>
</evidence>
<evidence type="ECO:0000256" key="1">
    <source>
        <dbReference type="ARBA" id="ARBA00008853"/>
    </source>
</evidence>
<dbReference type="Gene3D" id="2.120.10.30">
    <property type="entry name" value="TolB, C-terminal domain"/>
    <property type="match status" value="1"/>
</dbReference>
<protein>
    <submittedName>
        <fullName evidence="4">SMP-30/gluconolactonase/LRE family protein</fullName>
    </submittedName>
</protein>
<name>A0ABX1RKB1_9PSEU</name>
<dbReference type="InterPro" id="IPR013658">
    <property type="entry name" value="SGL"/>
</dbReference>
<dbReference type="PRINTS" id="PR01790">
    <property type="entry name" value="SMP30FAMILY"/>
</dbReference>
<dbReference type="Pfam" id="PF08450">
    <property type="entry name" value="SGL"/>
    <property type="match status" value="1"/>
</dbReference>
<dbReference type="RefSeq" id="WP_169398486.1">
    <property type="nucleotide sequence ID" value="NZ_BAAAJH010000005.1"/>
</dbReference>
<dbReference type="Proteomes" id="UP001296706">
    <property type="component" value="Unassembled WGS sequence"/>
</dbReference>
<keyword evidence="2" id="KW-0378">Hydrolase</keyword>
<proteinExistence type="inferred from homology"/>
<feature type="domain" description="SMP-30/Gluconolactonase/LRE-like region" evidence="3">
    <location>
        <begin position="18"/>
        <end position="280"/>
    </location>
</feature>
<accession>A0ABX1RKB1</accession>
<dbReference type="InterPro" id="IPR051262">
    <property type="entry name" value="SMP-30/CGR1_Lactonase"/>
</dbReference>
<dbReference type="SUPFAM" id="SSF63829">
    <property type="entry name" value="Calcium-dependent phosphotriesterase"/>
    <property type="match status" value="1"/>
</dbReference>
<dbReference type="EMBL" id="JAAXKY010000101">
    <property type="protein sequence ID" value="NMH80437.1"/>
    <property type="molecule type" value="Genomic_DNA"/>
</dbReference>